<dbReference type="RefSeq" id="WP_257594082.1">
    <property type="nucleotide sequence ID" value="NZ_JANKHH010000001.1"/>
</dbReference>
<sequence>MGVPDFVILNDGWNADPNVPHERVEIDGASVRLTFAADTFRFQRLNRSRHSLLFENVSRWLIHDLNDEGWYRDQCRYGRTAPDWGLFYEIVGEDKDALGAFEWNVILPGRPEQRHFLFYLRDSTFECFADDWTLET</sequence>
<reference evidence="1 2" key="1">
    <citation type="submission" date="2022-08" db="EMBL/GenBank/DDBJ databases">
        <title>Polyphasic taxonomy analysis of Qipengyuania sp.RS5-5.</title>
        <authorList>
            <person name="Xamxidin M."/>
            <person name="Wu M."/>
        </authorList>
    </citation>
    <scope>NUCLEOTIDE SEQUENCE [LARGE SCALE GENOMIC DNA]</scope>
    <source>
        <strain evidence="1 2">RS5-5</strain>
    </source>
</reference>
<proteinExistence type="predicted"/>
<evidence type="ECO:0000313" key="1">
    <source>
        <dbReference type="EMBL" id="MCR2832316.1"/>
    </source>
</evidence>
<evidence type="ECO:0000313" key="2">
    <source>
        <dbReference type="Proteomes" id="UP001206067"/>
    </source>
</evidence>
<organism evidence="1 2">
    <name type="scientific">Parerythrobacter lacustris</name>
    <dbReference type="NCBI Taxonomy" id="2969984"/>
    <lineage>
        <taxon>Bacteria</taxon>
        <taxon>Pseudomonadati</taxon>
        <taxon>Pseudomonadota</taxon>
        <taxon>Alphaproteobacteria</taxon>
        <taxon>Sphingomonadales</taxon>
        <taxon>Erythrobacteraceae</taxon>
        <taxon>Parerythrobacter</taxon>
    </lineage>
</organism>
<comment type="caution">
    <text evidence="1">The sequence shown here is derived from an EMBL/GenBank/DDBJ whole genome shotgun (WGS) entry which is preliminary data.</text>
</comment>
<keyword evidence="2" id="KW-1185">Reference proteome</keyword>
<gene>
    <name evidence="1" type="ORF">NSO95_00025</name>
</gene>
<protein>
    <recommendedName>
        <fullName evidence="3">DUF4178 domain-containing protein</fullName>
    </recommendedName>
</protein>
<evidence type="ECO:0008006" key="3">
    <source>
        <dbReference type="Google" id="ProtNLM"/>
    </source>
</evidence>
<name>A0ABT1XKW8_9SPHN</name>
<dbReference type="Proteomes" id="UP001206067">
    <property type="component" value="Unassembled WGS sequence"/>
</dbReference>
<accession>A0ABT1XKW8</accession>
<dbReference type="EMBL" id="JANKHH010000001">
    <property type="protein sequence ID" value="MCR2832316.1"/>
    <property type="molecule type" value="Genomic_DNA"/>
</dbReference>